<dbReference type="Pfam" id="PF02806">
    <property type="entry name" value="Alpha-amylase_C"/>
    <property type="match status" value="1"/>
</dbReference>
<dbReference type="GO" id="GO:0005978">
    <property type="term" value="P:glycogen biosynthetic process"/>
    <property type="evidence" value="ECO:0007669"/>
    <property type="project" value="UniProtKB-UniRule"/>
</dbReference>
<dbReference type="InterPro" id="IPR044143">
    <property type="entry name" value="GlgB_N_E_set_prok"/>
</dbReference>
<evidence type="ECO:0000256" key="4">
    <source>
        <dbReference type="ARBA" id="ARBA00009000"/>
    </source>
</evidence>
<dbReference type="InterPro" id="IPR011009">
    <property type="entry name" value="Kinase-like_dom_sf"/>
</dbReference>
<dbReference type="UniPathway" id="UPA00164"/>
<dbReference type="Gene3D" id="3.20.20.80">
    <property type="entry name" value="Glycosidases"/>
    <property type="match status" value="1"/>
</dbReference>
<keyword evidence="10" id="KW-0418">Kinase</keyword>
<evidence type="ECO:0000256" key="14">
    <source>
        <dbReference type="ARBA" id="ARBA00049067"/>
    </source>
</evidence>
<proteinExistence type="inferred from homology"/>
<dbReference type="GO" id="GO:0005829">
    <property type="term" value="C:cytosol"/>
    <property type="evidence" value="ECO:0007669"/>
    <property type="project" value="TreeGrafter"/>
</dbReference>
<dbReference type="InterPro" id="IPR004193">
    <property type="entry name" value="Glyco_hydro_13_N"/>
</dbReference>
<comment type="subunit">
    <text evidence="5 15">Monomer.</text>
</comment>
<evidence type="ECO:0000256" key="11">
    <source>
        <dbReference type="ARBA" id="ARBA00022840"/>
    </source>
</evidence>
<dbReference type="FunFam" id="2.60.40.10:FF:000169">
    <property type="entry name" value="1,4-alpha-glucan branching enzyme GlgB"/>
    <property type="match status" value="1"/>
</dbReference>
<comment type="catalytic activity">
    <reaction evidence="1 15">
        <text>Transfers a segment of a (1-&gt;4)-alpha-D-glucan chain to a primary hydroxy group in a similar glucan chain.</text>
        <dbReference type="EC" id="2.4.1.18"/>
    </reaction>
</comment>
<gene>
    <name evidence="15 18" type="primary">glgB</name>
    <name evidence="18" type="ORF">EFY87_13255</name>
</gene>
<dbReference type="GO" id="GO:0003844">
    <property type="term" value="F:1,4-alpha-glucan branching enzyme activity"/>
    <property type="evidence" value="ECO:0007669"/>
    <property type="project" value="UniProtKB-UniRule"/>
</dbReference>
<feature type="domain" description="Glycosyl hydrolase family 13 catalytic" evidence="17">
    <location>
        <begin position="744"/>
        <end position="1085"/>
    </location>
</feature>
<dbReference type="Gene3D" id="2.60.40.10">
    <property type="entry name" value="Immunoglobulins"/>
    <property type="match status" value="2"/>
</dbReference>
<dbReference type="Proteomes" id="UP000271678">
    <property type="component" value="Unassembled WGS sequence"/>
</dbReference>
<feature type="active site" description="Nucleophile" evidence="15">
    <location>
        <position position="896"/>
    </location>
</feature>
<comment type="catalytic activity">
    <reaction evidence="14">
        <text>D-maltose + ATP = alpha-maltose 1-phosphate + ADP + H(+)</text>
        <dbReference type="Rhea" id="RHEA:31915"/>
        <dbReference type="ChEBI" id="CHEBI:15378"/>
        <dbReference type="ChEBI" id="CHEBI:17306"/>
        <dbReference type="ChEBI" id="CHEBI:30616"/>
        <dbReference type="ChEBI" id="CHEBI:63576"/>
        <dbReference type="ChEBI" id="CHEBI:456216"/>
        <dbReference type="EC" id="2.7.1.175"/>
    </reaction>
</comment>
<dbReference type="PANTHER" id="PTHR43651:SF3">
    <property type="entry name" value="1,4-ALPHA-GLUCAN-BRANCHING ENZYME"/>
    <property type="match status" value="1"/>
</dbReference>
<dbReference type="CDD" id="cd02855">
    <property type="entry name" value="E_set_GBE_prok_N"/>
    <property type="match status" value="1"/>
</dbReference>
<comment type="function">
    <text evidence="15">Catalyzes the formation of the alpha-1,6-glucosidic linkages in glycogen by scission of a 1,4-alpha-linked oligosaccharide from growing alpha-1,4-glucan chains and the subsequent attachment of the oligosaccharide to the alpha-1,6 position.</text>
</comment>
<comment type="similarity">
    <text evidence="3">Belongs to the aminoglycoside phosphotransferase family.</text>
</comment>
<dbReference type="SUPFAM" id="SSF81296">
    <property type="entry name" value="E set domains"/>
    <property type="match status" value="2"/>
</dbReference>
<dbReference type="SUPFAM" id="SSF56112">
    <property type="entry name" value="Protein kinase-like (PK-like)"/>
    <property type="match status" value="1"/>
</dbReference>
<evidence type="ECO:0000256" key="9">
    <source>
        <dbReference type="ARBA" id="ARBA00022741"/>
    </source>
</evidence>
<reference evidence="18 19" key="1">
    <citation type="submission" date="2018-11" db="EMBL/GenBank/DDBJ databases">
        <title>Draft genome of Simplicispira Flexivirga sp. BO-16.</title>
        <authorList>
            <person name="Im W.T."/>
        </authorList>
    </citation>
    <scope>NUCLEOTIDE SEQUENCE [LARGE SCALE GENOMIC DNA]</scope>
    <source>
        <strain evidence="18 19">BO-16</strain>
    </source>
</reference>
<dbReference type="OrthoDB" id="9800174at2"/>
<keyword evidence="12 15" id="KW-0320">Glycogen biosynthesis</keyword>
<evidence type="ECO:0000256" key="8">
    <source>
        <dbReference type="ARBA" id="ARBA00022679"/>
    </source>
</evidence>
<name>A0A3M9M5S2_9MICO</name>
<dbReference type="SMART" id="SM00642">
    <property type="entry name" value="Aamy"/>
    <property type="match status" value="1"/>
</dbReference>
<accession>A0A3M9M5S2</accession>
<dbReference type="SUPFAM" id="SSF51445">
    <property type="entry name" value="(Trans)glycosidases"/>
    <property type="match status" value="1"/>
</dbReference>
<dbReference type="GO" id="GO:0043169">
    <property type="term" value="F:cation binding"/>
    <property type="evidence" value="ECO:0007669"/>
    <property type="project" value="InterPro"/>
</dbReference>
<dbReference type="GO" id="GO:0016301">
    <property type="term" value="F:kinase activity"/>
    <property type="evidence" value="ECO:0007669"/>
    <property type="project" value="UniProtKB-KW"/>
</dbReference>
<evidence type="ECO:0000256" key="7">
    <source>
        <dbReference type="ARBA" id="ARBA00022676"/>
    </source>
</evidence>
<dbReference type="NCBIfam" id="NF003811">
    <property type="entry name" value="PRK05402.1"/>
    <property type="match status" value="1"/>
</dbReference>
<dbReference type="InterPro" id="IPR054169">
    <property type="entry name" value="GlgB_N"/>
</dbReference>
<evidence type="ECO:0000256" key="6">
    <source>
        <dbReference type="ARBA" id="ARBA00022600"/>
    </source>
</evidence>
<dbReference type="EC" id="2.4.1.18" evidence="15"/>
<dbReference type="GO" id="GO:0005524">
    <property type="term" value="F:ATP binding"/>
    <property type="evidence" value="ECO:0007669"/>
    <property type="project" value="UniProtKB-KW"/>
</dbReference>
<keyword evidence="13 15" id="KW-0119">Carbohydrate metabolism</keyword>
<dbReference type="HAMAP" id="MF_00685">
    <property type="entry name" value="GlgB"/>
    <property type="match status" value="1"/>
</dbReference>
<evidence type="ECO:0000256" key="10">
    <source>
        <dbReference type="ARBA" id="ARBA00022777"/>
    </source>
</evidence>
<dbReference type="InterPro" id="IPR013783">
    <property type="entry name" value="Ig-like_fold"/>
</dbReference>
<dbReference type="Pfam" id="PF00128">
    <property type="entry name" value="Alpha-amylase"/>
    <property type="match status" value="1"/>
</dbReference>
<dbReference type="InterPro" id="IPR013780">
    <property type="entry name" value="Glyco_hydro_b"/>
</dbReference>
<dbReference type="NCBIfam" id="TIGR01515">
    <property type="entry name" value="branching_enzym"/>
    <property type="match status" value="1"/>
</dbReference>
<evidence type="ECO:0000256" key="16">
    <source>
        <dbReference type="SAM" id="MobiDB-lite"/>
    </source>
</evidence>
<evidence type="ECO:0000313" key="18">
    <source>
        <dbReference type="EMBL" id="RNI20866.1"/>
    </source>
</evidence>
<evidence type="ECO:0000256" key="5">
    <source>
        <dbReference type="ARBA" id="ARBA00011245"/>
    </source>
</evidence>
<sequence>MAIIHSGASLTPSKPELVEAWIAEQRWYAGKGSAPKLRPLGSYRFDDPDGEVGLEVLFLVDGSGAAPVTYQVPLTYRAAPLAGAESALVGELQHSVLGRRFVYDACHDPVFVRALLRAMVTGGRQAELETHDASGTIGRRDSPVTVHGSGYRHAAVPVVTASRVLSGEQSNTSVIVDTDDDNPLIIKVFRVVHAGDNPDVTLQTALSAAGSERVPRMVASLRGSWPVAGGSTGSGDLAFAQEFFPGVRDAWREALQAAIEDRSFVAPAHALGAATAEVHAQLAAAMPTATSTTTSIAAHLDGMRRRFASAVQEAPELAEHQAAFETLVSEAHSADWPALQRIHGDYHLGQALDIAGRGWVLVDFEGEPLRTLAERNELDVPLRDLAGMLRSFDYAAGSVEQGDPAASRRDWAGHAREAFLAGYAAQSGTDLSAYRDLLALFEIDKAAYEVVYEARNRPDWLDIPRSAIDRLLPATRSRSMSDDGDDRDEHTSGAAPTSLSRETADELLAGRYGDPHRLLGPHVDESSALVRVFRPLAETVEIQLPDGSHAPLQHDYEGIWSGRLPSAEVPDYRVVTTYDDGVEHVADDPYRFLPTLGEVDLHLIAEGRHEQLWTVLGAHVRHYDGPQGSVDGTSFAVWAPNARGVRLVGDFNTWSAQGHPMRRLSGGVWELFVPGVGAGTRYKFDVLGPDGVWREKADPLARQAEVAPATASVVTDSSYDWGDDDWLLQRSQTQAHERPMSIYEVHPMSWRQGKSWRDLASELVSYVTELGFSHVEFMPVMEHPYPPSWGYHVTGYYAPNSRLGDPDDFRFLVDALHQAGIGVILDWVPGHFATDEWALARFDGTALYEHPDPRRGWHPEWGSYIFNFGRPQVRNFLVANAIYWMQEFHADGLRVDGVASMLYLDYSRADGEWLPNKHGGRENLEAVQLLQETNATAYRRLPGTFMVAEESTSWPGVTKPTDQNGLGFGFKWNMGWMHDTLDYVAQQPIYRRYHHDKLTFSLVYAWSEQFVLPVSHDEVVHGKGSLLRKMPGDRWTQLAGVRAFLANMWGHPGKQLIFMGCEFAQESEWADGRSLDWWLLDQPAHRGVAELVVDLNRVYTEHPALWKLDHQPAGFQWIDANNKDANLFSYLRFEDSEHSGDVVAAIVNFSGSEARDVRIGLPRAGRWLEALNTDAERYGGANRGNLGGVTADAIPAHGQEFSAVMTVPPLSAVWFVPEESEGMPSE</sequence>
<organism evidence="18 19">
    <name type="scientific">Flexivirga caeni</name>
    <dbReference type="NCBI Taxonomy" id="2294115"/>
    <lineage>
        <taxon>Bacteria</taxon>
        <taxon>Bacillati</taxon>
        <taxon>Actinomycetota</taxon>
        <taxon>Actinomycetes</taxon>
        <taxon>Micrococcales</taxon>
        <taxon>Dermacoccaceae</taxon>
        <taxon>Flexivirga</taxon>
    </lineage>
</organism>
<evidence type="ECO:0000259" key="17">
    <source>
        <dbReference type="SMART" id="SM00642"/>
    </source>
</evidence>
<keyword evidence="19" id="KW-1185">Reference proteome</keyword>
<feature type="active site" description="Proton donor" evidence="15">
    <location>
        <position position="949"/>
    </location>
</feature>
<dbReference type="FunFam" id="3.20.20.80:FF:000003">
    <property type="entry name" value="1,4-alpha-glucan branching enzyme GlgB"/>
    <property type="match status" value="1"/>
</dbReference>
<evidence type="ECO:0000256" key="13">
    <source>
        <dbReference type="ARBA" id="ARBA00023277"/>
    </source>
</evidence>
<evidence type="ECO:0000256" key="2">
    <source>
        <dbReference type="ARBA" id="ARBA00004964"/>
    </source>
</evidence>
<evidence type="ECO:0000256" key="15">
    <source>
        <dbReference type="HAMAP-Rule" id="MF_00685"/>
    </source>
</evidence>
<dbReference type="Pfam" id="PF22019">
    <property type="entry name" value="GlgB_N"/>
    <property type="match status" value="1"/>
</dbReference>
<dbReference type="RefSeq" id="WP_123271960.1">
    <property type="nucleotide sequence ID" value="NZ_RJJQ01000014.1"/>
</dbReference>
<dbReference type="InterPro" id="IPR006407">
    <property type="entry name" value="GlgB"/>
</dbReference>
<evidence type="ECO:0000256" key="3">
    <source>
        <dbReference type="ARBA" id="ARBA00006219"/>
    </source>
</evidence>
<dbReference type="EMBL" id="RJJQ01000014">
    <property type="protein sequence ID" value="RNI20866.1"/>
    <property type="molecule type" value="Genomic_DNA"/>
</dbReference>
<dbReference type="FunFam" id="2.60.40.1180:FF:000002">
    <property type="entry name" value="1,4-alpha-glucan branching enzyme GlgB"/>
    <property type="match status" value="1"/>
</dbReference>
<dbReference type="InterPro" id="IPR014756">
    <property type="entry name" value="Ig_E-set"/>
</dbReference>
<dbReference type="CDD" id="cd11322">
    <property type="entry name" value="AmyAc_Glg_BE"/>
    <property type="match status" value="1"/>
</dbReference>
<dbReference type="InterPro" id="IPR040999">
    <property type="entry name" value="Mak_N_cap"/>
</dbReference>
<dbReference type="Gene3D" id="3.90.1200.10">
    <property type="match status" value="1"/>
</dbReference>
<dbReference type="InterPro" id="IPR006047">
    <property type="entry name" value="GH13_cat_dom"/>
</dbReference>
<keyword evidence="9" id="KW-0547">Nucleotide-binding</keyword>
<comment type="similarity">
    <text evidence="4 15">Belongs to the glycosyl hydrolase 13 family. GlgB subfamily.</text>
</comment>
<keyword evidence="7 15" id="KW-0328">Glycosyltransferase</keyword>
<dbReference type="AlphaFoldDB" id="A0A3M9M5S2"/>
<keyword evidence="6 15" id="KW-0321">Glycogen metabolism</keyword>
<feature type="region of interest" description="Disordered" evidence="16">
    <location>
        <begin position="474"/>
        <end position="502"/>
    </location>
</feature>
<protein>
    <recommendedName>
        <fullName evidence="15">1,4-alpha-glucan branching enzyme GlgB</fullName>
        <ecNumber evidence="15">2.4.1.18</ecNumber>
    </recommendedName>
    <alternativeName>
        <fullName evidence="15">1,4-alpha-D-glucan:1,4-alpha-D-glucan 6-glucosyl-transferase</fullName>
    </alternativeName>
    <alternativeName>
        <fullName evidence="15">Alpha-(1-&gt;4)-glucan branching enzyme</fullName>
    </alternativeName>
    <alternativeName>
        <fullName evidence="15">Glycogen branching enzyme</fullName>
        <shortName evidence="15">BE</shortName>
    </alternativeName>
</protein>
<dbReference type="GO" id="GO:0004553">
    <property type="term" value="F:hydrolase activity, hydrolyzing O-glycosyl compounds"/>
    <property type="evidence" value="ECO:0007669"/>
    <property type="project" value="InterPro"/>
</dbReference>
<evidence type="ECO:0000256" key="12">
    <source>
        <dbReference type="ARBA" id="ARBA00023056"/>
    </source>
</evidence>
<dbReference type="Gene3D" id="2.60.40.1180">
    <property type="entry name" value="Golgi alpha-mannosidase II"/>
    <property type="match status" value="1"/>
</dbReference>
<comment type="caution">
    <text evidence="18">The sequence shown here is derived from an EMBL/GenBank/DDBJ whole genome shotgun (WGS) entry which is preliminary data.</text>
</comment>
<dbReference type="PANTHER" id="PTHR43651">
    <property type="entry name" value="1,4-ALPHA-GLUCAN-BRANCHING ENZYME"/>
    <property type="match status" value="1"/>
</dbReference>
<evidence type="ECO:0000313" key="19">
    <source>
        <dbReference type="Proteomes" id="UP000271678"/>
    </source>
</evidence>
<keyword evidence="8 15" id="KW-0808">Transferase</keyword>
<dbReference type="InterPro" id="IPR017853">
    <property type="entry name" value="GH"/>
</dbReference>
<dbReference type="Pfam" id="PF02922">
    <property type="entry name" value="CBM_48"/>
    <property type="match status" value="1"/>
</dbReference>
<dbReference type="InterPro" id="IPR006048">
    <property type="entry name" value="A-amylase/branching_C"/>
</dbReference>
<dbReference type="Pfam" id="PF18085">
    <property type="entry name" value="Mak_N_cap"/>
    <property type="match status" value="1"/>
</dbReference>
<evidence type="ECO:0000256" key="1">
    <source>
        <dbReference type="ARBA" id="ARBA00000826"/>
    </source>
</evidence>
<dbReference type="SUPFAM" id="SSF51011">
    <property type="entry name" value="Glycosyl hydrolase domain"/>
    <property type="match status" value="1"/>
</dbReference>
<dbReference type="NCBIfam" id="NF008967">
    <property type="entry name" value="PRK12313.1"/>
    <property type="match status" value="1"/>
</dbReference>
<comment type="pathway">
    <text evidence="2 15">Glycan biosynthesis; glycogen biosynthesis.</text>
</comment>
<keyword evidence="11" id="KW-0067">ATP-binding</keyword>